<dbReference type="EMBL" id="CP036526">
    <property type="protein sequence ID" value="QDT09394.1"/>
    <property type="molecule type" value="Genomic_DNA"/>
</dbReference>
<dbReference type="Proteomes" id="UP000319817">
    <property type="component" value="Chromosome"/>
</dbReference>
<protein>
    <submittedName>
        <fullName evidence="1">Uncharacterized protein</fullName>
    </submittedName>
</protein>
<evidence type="ECO:0000313" key="2">
    <source>
        <dbReference type="Proteomes" id="UP000319817"/>
    </source>
</evidence>
<sequence>MNQPSSLITTITLVNLAETGWWSIYFRGSWEIWVRNPDLTRIGTSNSNFQFSNEP</sequence>
<gene>
    <name evidence="1" type="ORF">K239x_13400</name>
</gene>
<name>A0A517NQK0_9BACT</name>
<proteinExistence type="predicted"/>
<keyword evidence="2" id="KW-1185">Reference proteome</keyword>
<reference evidence="1 2" key="1">
    <citation type="submission" date="2019-02" db="EMBL/GenBank/DDBJ databases">
        <title>Deep-cultivation of Planctomycetes and their phenomic and genomic characterization uncovers novel biology.</title>
        <authorList>
            <person name="Wiegand S."/>
            <person name="Jogler M."/>
            <person name="Boedeker C."/>
            <person name="Pinto D."/>
            <person name="Vollmers J."/>
            <person name="Rivas-Marin E."/>
            <person name="Kohn T."/>
            <person name="Peeters S.H."/>
            <person name="Heuer A."/>
            <person name="Rast P."/>
            <person name="Oberbeckmann S."/>
            <person name="Bunk B."/>
            <person name="Jeske O."/>
            <person name="Meyerdierks A."/>
            <person name="Storesund J.E."/>
            <person name="Kallscheuer N."/>
            <person name="Luecker S."/>
            <person name="Lage O.M."/>
            <person name="Pohl T."/>
            <person name="Merkel B.J."/>
            <person name="Hornburger P."/>
            <person name="Mueller R.-W."/>
            <person name="Bruemmer F."/>
            <person name="Labrenz M."/>
            <person name="Spormann A.M."/>
            <person name="Op den Camp H."/>
            <person name="Overmann J."/>
            <person name="Amann R."/>
            <person name="Jetten M.S.M."/>
            <person name="Mascher T."/>
            <person name="Medema M.H."/>
            <person name="Devos D.P."/>
            <person name="Kaster A.-K."/>
            <person name="Ovreas L."/>
            <person name="Rohde M."/>
            <person name="Galperin M.Y."/>
            <person name="Jogler C."/>
        </authorList>
    </citation>
    <scope>NUCLEOTIDE SEQUENCE [LARGE SCALE GENOMIC DNA]</scope>
    <source>
        <strain evidence="1 2">K23_9</strain>
    </source>
</reference>
<dbReference type="AlphaFoldDB" id="A0A517NQK0"/>
<evidence type="ECO:0000313" key="1">
    <source>
        <dbReference type="EMBL" id="QDT09394.1"/>
    </source>
</evidence>
<accession>A0A517NQK0</accession>
<organism evidence="1 2">
    <name type="scientific">Stieleria marina</name>
    <dbReference type="NCBI Taxonomy" id="1930275"/>
    <lineage>
        <taxon>Bacteria</taxon>
        <taxon>Pseudomonadati</taxon>
        <taxon>Planctomycetota</taxon>
        <taxon>Planctomycetia</taxon>
        <taxon>Pirellulales</taxon>
        <taxon>Pirellulaceae</taxon>
        <taxon>Stieleria</taxon>
    </lineage>
</organism>